<evidence type="ECO:0000313" key="2">
    <source>
        <dbReference type="Proteomes" id="UP000326678"/>
    </source>
</evidence>
<protein>
    <submittedName>
        <fullName evidence="1">Uncharacterized protein</fullName>
    </submittedName>
</protein>
<dbReference type="Proteomes" id="UP000326678">
    <property type="component" value="Chromosome Gxm2"/>
</dbReference>
<evidence type="ECO:0000313" key="1">
    <source>
        <dbReference type="EMBL" id="QFS50640.1"/>
    </source>
</evidence>
<proteinExistence type="predicted"/>
<dbReference type="EMBL" id="CP045227">
    <property type="protein sequence ID" value="QFS50640.1"/>
    <property type="molecule type" value="Genomic_DNA"/>
</dbReference>
<name>A0A5P8WDE7_9NOSO</name>
<accession>A0A5P8WDE7</accession>
<keyword evidence="2" id="KW-1185">Reference proteome</keyword>
<organism evidence="1 2">
    <name type="scientific">Nostoc sphaeroides CCNUC1</name>
    <dbReference type="NCBI Taxonomy" id="2653204"/>
    <lineage>
        <taxon>Bacteria</taxon>
        <taxon>Bacillati</taxon>
        <taxon>Cyanobacteriota</taxon>
        <taxon>Cyanophyceae</taxon>
        <taxon>Nostocales</taxon>
        <taxon>Nostocaceae</taxon>
        <taxon>Nostoc</taxon>
    </lineage>
</organism>
<reference evidence="1 2" key="1">
    <citation type="submission" date="2019-10" db="EMBL/GenBank/DDBJ databases">
        <title>Genomic and transcriptomic insights into the perfect genentic adaptation of a filamentous nitrogen-fixing cyanobacterium to rice fields.</title>
        <authorList>
            <person name="Chen Z."/>
        </authorList>
    </citation>
    <scope>NUCLEOTIDE SEQUENCE [LARGE SCALE GENOMIC DNA]</scope>
    <source>
        <strain evidence="1">CCNUC1</strain>
    </source>
</reference>
<dbReference type="KEGG" id="nsh:GXM_08134"/>
<gene>
    <name evidence="1" type="ORF">GXM_08134</name>
</gene>
<dbReference type="AlphaFoldDB" id="A0A5P8WDE7"/>
<sequence length="43" mass="4969">MQWQSLCRGDSMFSPVRNRLLLVNYFGNKFSCAGAIKMNCRPQ</sequence>